<accession>A0A1H1JG73</accession>
<sequence>MGDATEHASSSGKETSPPDDALSKAQTIVEQDPSLSKRDRNWLSKAGRLLHETAPAIRIDRMAAVTSHPLMTTQLRHAGRQTTRPSTSGAV</sequence>
<dbReference type="EMBL" id="FNKP01000003">
    <property type="protein sequence ID" value="SDR49031.1"/>
    <property type="molecule type" value="Genomic_DNA"/>
</dbReference>
<evidence type="ECO:0000313" key="3">
    <source>
        <dbReference type="Proteomes" id="UP000183487"/>
    </source>
</evidence>
<evidence type="ECO:0000256" key="1">
    <source>
        <dbReference type="SAM" id="MobiDB-lite"/>
    </source>
</evidence>
<organism evidence="2 3">
    <name type="scientific">Paraburkholderia fungorum</name>
    <dbReference type="NCBI Taxonomy" id="134537"/>
    <lineage>
        <taxon>Bacteria</taxon>
        <taxon>Pseudomonadati</taxon>
        <taxon>Pseudomonadota</taxon>
        <taxon>Betaproteobacteria</taxon>
        <taxon>Burkholderiales</taxon>
        <taxon>Burkholderiaceae</taxon>
        <taxon>Paraburkholderia</taxon>
    </lineage>
</organism>
<gene>
    <name evidence="2" type="ORF">SAMN05443245_6326</name>
</gene>
<keyword evidence="3" id="KW-1185">Reference proteome</keyword>
<feature type="region of interest" description="Disordered" evidence="1">
    <location>
        <begin position="1"/>
        <end position="41"/>
    </location>
</feature>
<name>A0A1H1JG73_9BURK</name>
<evidence type="ECO:0000313" key="2">
    <source>
        <dbReference type="EMBL" id="SDR49031.1"/>
    </source>
</evidence>
<dbReference type="AlphaFoldDB" id="A0A1H1JG73"/>
<dbReference type="Proteomes" id="UP000183487">
    <property type="component" value="Unassembled WGS sequence"/>
</dbReference>
<proteinExistence type="predicted"/>
<feature type="region of interest" description="Disordered" evidence="1">
    <location>
        <begin position="71"/>
        <end position="91"/>
    </location>
</feature>
<protein>
    <submittedName>
        <fullName evidence="2">Uncharacterized protein</fullName>
    </submittedName>
</protein>
<reference evidence="3" key="1">
    <citation type="submission" date="2016-10" db="EMBL/GenBank/DDBJ databases">
        <authorList>
            <person name="Varghese N."/>
            <person name="Submissions S."/>
        </authorList>
    </citation>
    <scope>NUCLEOTIDE SEQUENCE [LARGE SCALE GENOMIC DNA]</scope>
    <source>
        <strain evidence="3">GAS106B</strain>
    </source>
</reference>